<dbReference type="PANTHER" id="PTHR47817:SF2">
    <property type="entry name" value="OS04G0686300 PROTEIN"/>
    <property type="match status" value="1"/>
</dbReference>
<dbReference type="InterPro" id="IPR003746">
    <property type="entry name" value="DUF167"/>
</dbReference>
<accession>A0A1H5DKP6</accession>
<reference evidence="4" key="1">
    <citation type="submission" date="2016-10" db="EMBL/GenBank/DDBJ databases">
        <authorList>
            <person name="Varghese N."/>
            <person name="Submissions S."/>
        </authorList>
    </citation>
    <scope>NUCLEOTIDE SEQUENCE [LARGE SCALE GENOMIC DNA]</scope>
    <source>
        <strain evidence="4">DSM 45237</strain>
    </source>
</reference>
<dbReference type="InterPro" id="IPR036591">
    <property type="entry name" value="YggU-like_sf"/>
</dbReference>
<dbReference type="NCBIfam" id="TIGR00251">
    <property type="entry name" value="DUF167 family protein"/>
    <property type="match status" value="1"/>
</dbReference>
<sequence>MYDGHSPLWRPILGPVRVTIRVRPGASRTAVGGRYGDALVVAVQARAVDGAATKAALEAVAGALGIRRREVTLLTGATSRTKTVEVPDATASRLADLMREAD</sequence>
<evidence type="ECO:0000313" key="4">
    <source>
        <dbReference type="Proteomes" id="UP000181980"/>
    </source>
</evidence>
<dbReference type="AlphaFoldDB" id="A0A1H5DKP6"/>
<dbReference type="HAMAP" id="MF_00634">
    <property type="entry name" value="UPF0235"/>
    <property type="match status" value="1"/>
</dbReference>
<evidence type="ECO:0000313" key="3">
    <source>
        <dbReference type="EMBL" id="SED79406.1"/>
    </source>
</evidence>
<dbReference type="SUPFAM" id="SSF69786">
    <property type="entry name" value="YggU-like"/>
    <property type="match status" value="1"/>
</dbReference>
<dbReference type="Gene3D" id="3.30.1200.10">
    <property type="entry name" value="YggU-like"/>
    <property type="match status" value="1"/>
</dbReference>
<protein>
    <recommendedName>
        <fullName evidence="2">UPF0235 protein SAMN04488561_0440</fullName>
    </recommendedName>
</protein>
<dbReference type="PANTHER" id="PTHR47817">
    <property type="entry name" value="OS04G0686300 PROTEIN"/>
    <property type="match status" value="1"/>
</dbReference>
<dbReference type="SMART" id="SM01152">
    <property type="entry name" value="DUF167"/>
    <property type="match status" value="1"/>
</dbReference>
<evidence type="ECO:0000256" key="2">
    <source>
        <dbReference type="HAMAP-Rule" id="MF_00634"/>
    </source>
</evidence>
<gene>
    <name evidence="3" type="ORF">SAMN04488561_0440</name>
</gene>
<organism evidence="3 4">
    <name type="scientific">Jiangella alba</name>
    <dbReference type="NCBI Taxonomy" id="561176"/>
    <lineage>
        <taxon>Bacteria</taxon>
        <taxon>Bacillati</taxon>
        <taxon>Actinomycetota</taxon>
        <taxon>Actinomycetes</taxon>
        <taxon>Jiangellales</taxon>
        <taxon>Jiangellaceae</taxon>
        <taxon>Jiangella</taxon>
    </lineage>
</organism>
<evidence type="ECO:0000256" key="1">
    <source>
        <dbReference type="ARBA" id="ARBA00010364"/>
    </source>
</evidence>
<dbReference type="Pfam" id="PF02594">
    <property type="entry name" value="DUF167"/>
    <property type="match status" value="1"/>
</dbReference>
<dbReference type="STRING" id="561176.SAMN04488561_0440"/>
<dbReference type="EMBL" id="FNUC01000002">
    <property type="protein sequence ID" value="SED79406.1"/>
    <property type="molecule type" value="Genomic_DNA"/>
</dbReference>
<keyword evidence="4" id="KW-1185">Reference proteome</keyword>
<dbReference type="Proteomes" id="UP000181980">
    <property type="component" value="Unassembled WGS sequence"/>
</dbReference>
<proteinExistence type="inferred from homology"/>
<comment type="similarity">
    <text evidence="1 2">Belongs to the UPF0235 family.</text>
</comment>
<name>A0A1H5DKP6_9ACTN</name>